<evidence type="ECO:0000256" key="4">
    <source>
        <dbReference type="ARBA" id="ARBA00022801"/>
    </source>
</evidence>
<reference evidence="10 11" key="1">
    <citation type="submission" date="2016-11" db="EMBL/GenBank/DDBJ databases">
        <authorList>
            <person name="Jaros S."/>
            <person name="Januszkiewicz K."/>
            <person name="Wedrychowicz H."/>
        </authorList>
    </citation>
    <scope>NUCLEOTIDE SEQUENCE [LARGE SCALE GENOMIC DNA]</scope>
    <source>
        <strain evidence="10 11">DSM 15480</strain>
    </source>
</reference>
<dbReference type="PROSITE" id="PS51935">
    <property type="entry name" value="NLPC_P60"/>
    <property type="match status" value="1"/>
</dbReference>
<feature type="coiled-coil region" evidence="6">
    <location>
        <begin position="139"/>
        <end position="183"/>
    </location>
</feature>
<dbReference type="GO" id="GO:0008234">
    <property type="term" value="F:cysteine-type peptidase activity"/>
    <property type="evidence" value="ECO:0007669"/>
    <property type="project" value="UniProtKB-KW"/>
</dbReference>
<feature type="chain" id="PRO_5012884060" evidence="8">
    <location>
        <begin position="26"/>
        <end position="394"/>
    </location>
</feature>
<dbReference type="Gene3D" id="6.10.250.3150">
    <property type="match status" value="1"/>
</dbReference>
<feature type="signal peptide" evidence="8">
    <location>
        <begin position="1"/>
        <end position="25"/>
    </location>
</feature>
<dbReference type="GO" id="GO:0006508">
    <property type="term" value="P:proteolysis"/>
    <property type="evidence" value="ECO:0007669"/>
    <property type="project" value="UniProtKB-KW"/>
</dbReference>
<keyword evidence="4 10" id="KW-0378">Hydrolase</keyword>
<feature type="compositionally biased region" description="Low complexity" evidence="7">
    <location>
        <begin position="232"/>
        <end position="257"/>
    </location>
</feature>
<dbReference type="InterPro" id="IPR057309">
    <property type="entry name" value="PcsB_CC"/>
</dbReference>
<keyword evidence="11" id="KW-1185">Reference proteome</keyword>
<keyword evidence="3 8" id="KW-0732">Signal</keyword>
<evidence type="ECO:0000256" key="7">
    <source>
        <dbReference type="SAM" id="MobiDB-lite"/>
    </source>
</evidence>
<dbReference type="PANTHER" id="PTHR47053:SF1">
    <property type="entry name" value="MUREIN DD-ENDOPEPTIDASE MEPH-RELATED"/>
    <property type="match status" value="1"/>
</dbReference>
<keyword evidence="6" id="KW-0175">Coiled coil</keyword>
<evidence type="ECO:0000259" key="9">
    <source>
        <dbReference type="PROSITE" id="PS51935"/>
    </source>
</evidence>
<keyword evidence="5" id="KW-0788">Thiol protease</keyword>
<dbReference type="Proteomes" id="UP000184301">
    <property type="component" value="Unassembled WGS sequence"/>
</dbReference>
<feature type="coiled-coil region" evidence="6">
    <location>
        <begin position="44"/>
        <end position="92"/>
    </location>
</feature>
<proteinExistence type="inferred from homology"/>
<sequence length="394" mass="41448">MKRSIVRGLVAVVVTSSLIATPVFATDATTGSLESQKAAAQSQVSDLQTQLNTIIGNLNDLEIQGQQKADQIAQAQTELEQTQQKEAEQYESMKLRIKYMYEDGNTTAIENIISSGSFTEMLEQVEYANSISTYDRNALNEYHETVQQVSDMKSTLEDEQAQLEEMETEYQAQSEELNTMITEKSAEVSNLDGMIQAAAAKAAAEAAAKAAAAQAAAATQVASAQTTTAQTGAGQAAATQPTADTPAAATPAGETPAPEAPTPEAPVAETPVDDGGSYNPTPEPSYDGATGNAIVDRAYGWVNNAEYVWGACSPGAFDCSGFVSYCLTGAYSRLGTTYTFLGWQQVSDPQPGDVAVNANHCGIYIGGGQMIHAATEGVGVIVGPVQGGMIFVRY</sequence>
<dbReference type="Pfam" id="PF00877">
    <property type="entry name" value="NLPC_P60"/>
    <property type="match status" value="1"/>
</dbReference>
<name>A0A1M6PJE0_9FIRM</name>
<dbReference type="RefSeq" id="WP_073109902.1">
    <property type="nucleotide sequence ID" value="NZ_FQZY01000028.1"/>
</dbReference>
<evidence type="ECO:0000256" key="2">
    <source>
        <dbReference type="ARBA" id="ARBA00022670"/>
    </source>
</evidence>
<dbReference type="InterPro" id="IPR038765">
    <property type="entry name" value="Papain-like_cys_pep_sf"/>
</dbReference>
<evidence type="ECO:0000313" key="10">
    <source>
        <dbReference type="EMBL" id="SHK08053.1"/>
    </source>
</evidence>
<dbReference type="OrthoDB" id="9808890at2"/>
<evidence type="ECO:0000256" key="6">
    <source>
        <dbReference type="SAM" id="Coils"/>
    </source>
</evidence>
<dbReference type="AlphaFoldDB" id="A0A1M6PJE0"/>
<evidence type="ECO:0000256" key="5">
    <source>
        <dbReference type="ARBA" id="ARBA00022807"/>
    </source>
</evidence>
<evidence type="ECO:0000256" key="1">
    <source>
        <dbReference type="ARBA" id="ARBA00007074"/>
    </source>
</evidence>
<comment type="similarity">
    <text evidence="1">Belongs to the peptidase C40 family.</text>
</comment>
<keyword evidence="2" id="KW-0645">Protease</keyword>
<dbReference type="SUPFAM" id="SSF54001">
    <property type="entry name" value="Cysteine proteinases"/>
    <property type="match status" value="1"/>
</dbReference>
<dbReference type="STRING" id="1121950.SAMN02745243_02149"/>
<feature type="domain" description="NlpC/P60" evidence="9">
    <location>
        <begin position="288"/>
        <end position="394"/>
    </location>
</feature>
<organism evidence="10 11">
    <name type="scientific">Hespellia stercorisuis DSM 15480</name>
    <dbReference type="NCBI Taxonomy" id="1121950"/>
    <lineage>
        <taxon>Bacteria</taxon>
        <taxon>Bacillati</taxon>
        <taxon>Bacillota</taxon>
        <taxon>Clostridia</taxon>
        <taxon>Lachnospirales</taxon>
        <taxon>Lachnospiraceae</taxon>
        <taxon>Hespellia</taxon>
    </lineage>
</organism>
<feature type="region of interest" description="Disordered" evidence="7">
    <location>
        <begin position="232"/>
        <end position="289"/>
    </location>
</feature>
<accession>A0A1M6PJE0</accession>
<evidence type="ECO:0000256" key="8">
    <source>
        <dbReference type="SAM" id="SignalP"/>
    </source>
</evidence>
<dbReference type="PANTHER" id="PTHR47053">
    <property type="entry name" value="MUREIN DD-ENDOPEPTIDASE MEPH-RELATED"/>
    <property type="match status" value="1"/>
</dbReference>
<evidence type="ECO:0000256" key="3">
    <source>
        <dbReference type="ARBA" id="ARBA00022729"/>
    </source>
</evidence>
<dbReference type="InterPro" id="IPR000064">
    <property type="entry name" value="NLP_P60_dom"/>
</dbReference>
<dbReference type="Gene3D" id="3.90.1720.10">
    <property type="entry name" value="endopeptidase domain like (from Nostoc punctiforme)"/>
    <property type="match status" value="1"/>
</dbReference>
<dbReference type="EMBL" id="FQZY01000028">
    <property type="protein sequence ID" value="SHK08053.1"/>
    <property type="molecule type" value="Genomic_DNA"/>
</dbReference>
<gene>
    <name evidence="10" type="ORF">SAMN02745243_02149</name>
</gene>
<dbReference type="Pfam" id="PF24568">
    <property type="entry name" value="CC_PcsB"/>
    <property type="match status" value="1"/>
</dbReference>
<dbReference type="InterPro" id="IPR051202">
    <property type="entry name" value="Peptidase_C40"/>
</dbReference>
<protein>
    <submittedName>
        <fullName evidence="10">N-terminal domain of peptidoglycan hydrolase CwlO-containing protein</fullName>
    </submittedName>
</protein>
<evidence type="ECO:0000313" key="11">
    <source>
        <dbReference type="Proteomes" id="UP000184301"/>
    </source>
</evidence>